<proteinExistence type="predicted"/>
<name>A0A923LNI8_9FIRM</name>
<evidence type="ECO:0000313" key="1">
    <source>
        <dbReference type="EMBL" id="MBC5713426.1"/>
    </source>
</evidence>
<comment type="caution">
    <text evidence="1">The sequence shown here is derived from an EMBL/GenBank/DDBJ whole genome shotgun (WGS) entry which is preliminary data.</text>
</comment>
<keyword evidence="2" id="KW-1185">Reference proteome</keyword>
<gene>
    <name evidence="1" type="ORF">H8S17_04220</name>
</gene>
<evidence type="ECO:0000313" key="2">
    <source>
        <dbReference type="Proteomes" id="UP000606720"/>
    </source>
</evidence>
<reference evidence="1" key="1">
    <citation type="submission" date="2020-08" db="EMBL/GenBank/DDBJ databases">
        <title>Genome public.</title>
        <authorList>
            <person name="Liu C."/>
            <person name="Sun Q."/>
        </authorList>
    </citation>
    <scope>NUCLEOTIDE SEQUENCE</scope>
    <source>
        <strain evidence="1">BX1005</strain>
    </source>
</reference>
<dbReference type="RefSeq" id="WP_186866367.1">
    <property type="nucleotide sequence ID" value="NZ_JACOPH010000002.1"/>
</dbReference>
<protein>
    <submittedName>
        <fullName evidence="1">Uncharacterized protein</fullName>
    </submittedName>
</protein>
<sequence>MFIRKNSDKHQRKLLIAMQLASAVLLCSDSFAWGYRGSAGEQRYRKRNRSGNYPSTAIDCEKKKKFDKPKAV</sequence>
<dbReference type="AlphaFoldDB" id="A0A923LNI8"/>
<dbReference type="EMBL" id="JACOPH010000002">
    <property type="protein sequence ID" value="MBC5713426.1"/>
    <property type="molecule type" value="Genomic_DNA"/>
</dbReference>
<organism evidence="1 2">
    <name type="scientific">Roseburia zhanii</name>
    <dbReference type="NCBI Taxonomy" id="2763064"/>
    <lineage>
        <taxon>Bacteria</taxon>
        <taxon>Bacillati</taxon>
        <taxon>Bacillota</taxon>
        <taxon>Clostridia</taxon>
        <taxon>Lachnospirales</taxon>
        <taxon>Lachnospiraceae</taxon>
        <taxon>Roseburia</taxon>
    </lineage>
</organism>
<accession>A0A923LNI8</accession>
<dbReference type="Proteomes" id="UP000606720">
    <property type="component" value="Unassembled WGS sequence"/>
</dbReference>